<evidence type="ECO:0000313" key="2">
    <source>
        <dbReference type="Proteomes" id="UP001211907"/>
    </source>
</evidence>
<evidence type="ECO:0000313" key="1">
    <source>
        <dbReference type="EMBL" id="KAJ3083696.1"/>
    </source>
</evidence>
<protein>
    <submittedName>
        <fullName evidence="1">Uncharacterized protein</fullName>
    </submittedName>
</protein>
<comment type="caution">
    <text evidence="1">The sequence shown here is derived from an EMBL/GenBank/DDBJ whole genome shotgun (WGS) entry which is preliminary data.</text>
</comment>
<accession>A0AAD5SPQ4</accession>
<name>A0AAD5SPQ4_9FUNG</name>
<gene>
    <name evidence="1" type="ORF">HK100_009416</name>
</gene>
<sequence>MRAVRAPCPTRWPTTRDGRKLTARRVRDVPSTALFHARTDPLSKRGVVSETPFRSTT</sequence>
<dbReference type="EMBL" id="JADGJH010004828">
    <property type="protein sequence ID" value="KAJ3083696.1"/>
    <property type="molecule type" value="Genomic_DNA"/>
</dbReference>
<proteinExistence type="predicted"/>
<dbReference type="Proteomes" id="UP001211907">
    <property type="component" value="Unassembled WGS sequence"/>
</dbReference>
<organism evidence="1 2">
    <name type="scientific">Physocladia obscura</name>
    <dbReference type="NCBI Taxonomy" id="109957"/>
    <lineage>
        <taxon>Eukaryota</taxon>
        <taxon>Fungi</taxon>
        <taxon>Fungi incertae sedis</taxon>
        <taxon>Chytridiomycota</taxon>
        <taxon>Chytridiomycota incertae sedis</taxon>
        <taxon>Chytridiomycetes</taxon>
        <taxon>Chytridiales</taxon>
        <taxon>Chytriomycetaceae</taxon>
        <taxon>Physocladia</taxon>
    </lineage>
</organism>
<reference evidence="1" key="1">
    <citation type="submission" date="2020-05" db="EMBL/GenBank/DDBJ databases">
        <title>Phylogenomic resolution of chytrid fungi.</title>
        <authorList>
            <person name="Stajich J.E."/>
            <person name="Amses K."/>
            <person name="Simmons R."/>
            <person name="Seto K."/>
            <person name="Myers J."/>
            <person name="Bonds A."/>
            <person name="Quandt C.A."/>
            <person name="Barry K."/>
            <person name="Liu P."/>
            <person name="Grigoriev I."/>
            <person name="Longcore J.E."/>
            <person name="James T.Y."/>
        </authorList>
    </citation>
    <scope>NUCLEOTIDE SEQUENCE</scope>
    <source>
        <strain evidence="1">JEL0513</strain>
    </source>
</reference>
<dbReference type="AlphaFoldDB" id="A0AAD5SPQ4"/>
<keyword evidence="2" id="KW-1185">Reference proteome</keyword>